<accession>A0A922CFT2</accession>
<keyword evidence="1" id="KW-0472">Membrane</keyword>
<name>A0A922CFT2_MANSE</name>
<keyword evidence="1" id="KW-0812">Transmembrane</keyword>
<reference evidence="2" key="1">
    <citation type="journal article" date="2016" name="Insect Biochem. Mol. Biol.">
        <title>Multifaceted biological insights from a draft genome sequence of the tobacco hornworm moth, Manduca sexta.</title>
        <authorList>
            <person name="Kanost M.R."/>
            <person name="Arrese E.L."/>
            <person name="Cao X."/>
            <person name="Chen Y.R."/>
            <person name="Chellapilla S."/>
            <person name="Goldsmith M.R."/>
            <person name="Grosse-Wilde E."/>
            <person name="Heckel D.G."/>
            <person name="Herndon N."/>
            <person name="Jiang H."/>
            <person name="Papanicolaou A."/>
            <person name="Qu J."/>
            <person name="Soulages J.L."/>
            <person name="Vogel H."/>
            <person name="Walters J."/>
            <person name="Waterhouse R.M."/>
            <person name="Ahn S.J."/>
            <person name="Almeida F.C."/>
            <person name="An C."/>
            <person name="Aqrawi P."/>
            <person name="Bretschneider A."/>
            <person name="Bryant W.B."/>
            <person name="Bucks S."/>
            <person name="Chao H."/>
            <person name="Chevignon G."/>
            <person name="Christen J.M."/>
            <person name="Clarke D.F."/>
            <person name="Dittmer N.T."/>
            <person name="Ferguson L.C.F."/>
            <person name="Garavelou S."/>
            <person name="Gordon K.H.J."/>
            <person name="Gunaratna R.T."/>
            <person name="Han Y."/>
            <person name="Hauser F."/>
            <person name="He Y."/>
            <person name="Heidel-Fischer H."/>
            <person name="Hirsh A."/>
            <person name="Hu Y."/>
            <person name="Jiang H."/>
            <person name="Kalra D."/>
            <person name="Klinner C."/>
            <person name="Konig C."/>
            <person name="Kovar C."/>
            <person name="Kroll A.R."/>
            <person name="Kuwar S.S."/>
            <person name="Lee S.L."/>
            <person name="Lehman R."/>
            <person name="Li K."/>
            <person name="Li Z."/>
            <person name="Liang H."/>
            <person name="Lovelace S."/>
            <person name="Lu Z."/>
            <person name="Mansfield J.H."/>
            <person name="McCulloch K.J."/>
            <person name="Mathew T."/>
            <person name="Morton B."/>
            <person name="Muzny D.M."/>
            <person name="Neunemann D."/>
            <person name="Ongeri F."/>
            <person name="Pauchet Y."/>
            <person name="Pu L.L."/>
            <person name="Pyrousis I."/>
            <person name="Rao X.J."/>
            <person name="Redding A."/>
            <person name="Roesel C."/>
            <person name="Sanchez-Gracia A."/>
            <person name="Schaack S."/>
            <person name="Shukla A."/>
            <person name="Tetreau G."/>
            <person name="Wang Y."/>
            <person name="Xiong G.H."/>
            <person name="Traut W."/>
            <person name="Walsh T.K."/>
            <person name="Worley K.C."/>
            <person name="Wu D."/>
            <person name="Wu W."/>
            <person name="Wu Y.Q."/>
            <person name="Zhang X."/>
            <person name="Zou Z."/>
            <person name="Zucker H."/>
            <person name="Briscoe A.D."/>
            <person name="Burmester T."/>
            <person name="Clem R.J."/>
            <person name="Feyereisen R."/>
            <person name="Grimmelikhuijzen C.J.P."/>
            <person name="Hamodrakas S.J."/>
            <person name="Hansson B.S."/>
            <person name="Huguet E."/>
            <person name="Jermiin L.S."/>
            <person name="Lan Q."/>
            <person name="Lehman H.K."/>
            <person name="Lorenzen M."/>
            <person name="Merzendorfer H."/>
            <person name="Michalopoulos I."/>
            <person name="Morton D.B."/>
            <person name="Muthukrishnan S."/>
            <person name="Oakeshott J.G."/>
            <person name="Palmer W."/>
            <person name="Park Y."/>
            <person name="Passarelli A.L."/>
            <person name="Rozas J."/>
            <person name="Schwartz L.M."/>
            <person name="Smith W."/>
            <person name="Southgate A."/>
            <person name="Vilcinskas A."/>
            <person name="Vogt R."/>
            <person name="Wang P."/>
            <person name="Werren J."/>
            <person name="Yu X.Q."/>
            <person name="Zhou J.J."/>
            <person name="Brown S.J."/>
            <person name="Scherer S.E."/>
            <person name="Richards S."/>
            <person name="Blissard G.W."/>
        </authorList>
    </citation>
    <scope>NUCLEOTIDE SEQUENCE</scope>
</reference>
<keyword evidence="3" id="KW-1185">Reference proteome</keyword>
<reference evidence="2" key="2">
    <citation type="submission" date="2020-12" db="EMBL/GenBank/DDBJ databases">
        <authorList>
            <person name="Kanost M."/>
        </authorList>
    </citation>
    <scope>NUCLEOTIDE SEQUENCE</scope>
</reference>
<comment type="caution">
    <text evidence="2">The sequence shown here is derived from an EMBL/GenBank/DDBJ whole genome shotgun (WGS) entry which is preliminary data.</text>
</comment>
<sequence length="366" mass="41551">MCIVIKCCLILHSEYVRPRSGLARVGVCDATHFLTQSVTSSGKCMTKFVTLTSCKFLTKFETLASCKFLSKFETMTNCSKRDKFKTLNCKSPHKFFLTKFETLYRYNVSDKFNYVTKFETTTGCKFLTKFEIFTSSSITKFETLASFKFLTKFVTLTSLVTDFETVTNCESPCAVAKRTANVSGRAHLCRVSVSVALGARESYVFLNAAFFLPLFQCTDCPRLSQLKIDKLFNIICLYDLNRLSRFAISIKLSVVRVVTNALCRVVAREPLSVAKLQRCRLTTGIGCGHGTQFPLVLSDMICLLPVILDCYYNFIIIIVKILISDNVIPIVFTFLYSSVISMPYKNLRCFYKFILVRSRPCLEFCV</sequence>
<organism evidence="2 3">
    <name type="scientific">Manduca sexta</name>
    <name type="common">Tobacco hawkmoth</name>
    <name type="synonym">Tobacco hornworm</name>
    <dbReference type="NCBI Taxonomy" id="7130"/>
    <lineage>
        <taxon>Eukaryota</taxon>
        <taxon>Metazoa</taxon>
        <taxon>Ecdysozoa</taxon>
        <taxon>Arthropoda</taxon>
        <taxon>Hexapoda</taxon>
        <taxon>Insecta</taxon>
        <taxon>Pterygota</taxon>
        <taxon>Neoptera</taxon>
        <taxon>Endopterygota</taxon>
        <taxon>Lepidoptera</taxon>
        <taxon>Glossata</taxon>
        <taxon>Ditrysia</taxon>
        <taxon>Bombycoidea</taxon>
        <taxon>Sphingidae</taxon>
        <taxon>Sphinginae</taxon>
        <taxon>Sphingini</taxon>
        <taxon>Manduca</taxon>
    </lineage>
</organism>
<feature type="transmembrane region" description="Helical" evidence="1">
    <location>
        <begin position="311"/>
        <end position="336"/>
    </location>
</feature>
<dbReference type="EMBL" id="JH668306">
    <property type="protein sequence ID" value="KAG6443838.1"/>
    <property type="molecule type" value="Genomic_DNA"/>
</dbReference>
<gene>
    <name evidence="2" type="ORF">O3G_MSEX003085</name>
</gene>
<protein>
    <submittedName>
        <fullName evidence="2">Uncharacterized protein</fullName>
    </submittedName>
</protein>
<dbReference type="Proteomes" id="UP000791440">
    <property type="component" value="Unassembled WGS sequence"/>
</dbReference>
<evidence type="ECO:0000313" key="2">
    <source>
        <dbReference type="EMBL" id="KAG6443838.1"/>
    </source>
</evidence>
<dbReference type="AlphaFoldDB" id="A0A922CFT2"/>
<evidence type="ECO:0000313" key="3">
    <source>
        <dbReference type="Proteomes" id="UP000791440"/>
    </source>
</evidence>
<keyword evidence="1" id="KW-1133">Transmembrane helix</keyword>
<evidence type="ECO:0000256" key="1">
    <source>
        <dbReference type="SAM" id="Phobius"/>
    </source>
</evidence>
<proteinExistence type="predicted"/>